<evidence type="ECO:0000256" key="1">
    <source>
        <dbReference type="SAM" id="Phobius"/>
    </source>
</evidence>
<protein>
    <submittedName>
        <fullName evidence="2">Uncharacterized protein</fullName>
    </submittedName>
</protein>
<feature type="transmembrane region" description="Helical" evidence="1">
    <location>
        <begin position="144"/>
        <end position="164"/>
    </location>
</feature>
<keyword evidence="1" id="KW-0812">Transmembrane</keyword>
<feature type="transmembrane region" description="Helical" evidence="1">
    <location>
        <begin position="73"/>
        <end position="96"/>
    </location>
</feature>
<dbReference type="Proteomes" id="UP001239397">
    <property type="component" value="Chromosome"/>
</dbReference>
<evidence type="ECO:0000313" key="3">
    <source>
        <dbReference type="Proteomes" id="UP001239397"/>
    </source>
</evidence>
<dbReference type="EMBL" id="CP127295">
    <property type="protein sequence ID" value="WIY00928.1"/>
    <property type="molecule type" value="Genomic_DNA"/>
</dbReference>
<organism evidence="2 3">
    <name type="scientific">Amycolatopsis mongoliensis</name>
    <dbReference type="NCBI Taxonomy" id="715475"/>
    <lineage>
        <taxon>Bacteria</taxon>
        <taxon>Bacillati</taxon>
        <taxon>Actinomycetota</taxon>
        <taxon>Actinomycetes</taxon>
        <taxon>Pseudonocardiales</taxon>
        <taxon>Pseudonocardiaceae</taxon>
        <taxon>Amycolatopsis</taxon>
    </lineage>
</organism>
<keyword evidence="3" id="KW-1185">Reference proteome</keyword>
<sequence>MLGPRWFPAALFAVPGLLLAGFGAVHPAVLDAATAPWWTTLHIILLPVFPLPAAAQWLLLAPAPPWIRWPGRLAAFGFAAFYGGLDAVAGIAAGTVTAAQRGVTPVVGSLFEVGDLLGHIGAGCFLAATVLIVVATAVRAGWRVVPGAAFLLIASVSFLDSHIFWPRGVFTMVGAAVGMSLLHYAGSAAVVQRAPAPS</sequence>
<evidence type="ECO:0000313" key="2">
    <source>
        <dbReference type="EMBL" id="WIY00928.1"/>
    </source>
</evidence>
<reference evidence="2 3" key="1">
    <citation type="submission" date="2023-06" db="EMBL/GenBank/DDBJ databases">
        <authorList>
            <person name="Oyuntsetseg B."/>
            <person name="Kim S.B."/>
        </authorList>
    </citation>
    <scope>NUCLEOTIDE SEQUENCE [LARGE SCALE GENOMIC DNA]</scope>
    <source>
        <strain evidence="2 3">4-36</strain>
    </source>
</reference>
<dbReference type="AlphaFoldDB" id="A0A9Y2JLY3"/>
<dbReference type="RefSeq" id="WP_285997389.1">
    <property type="nucleotide sequence ID" value="NZ_CP127295.1"/>
</dbReference>
<feature type="transmembrane region" description="Helical" evidence="1">
    <location>
        <begin position="170"/>
        <end position="191"/>
    </location>
</feature>
<gene>
    <name evidence="2" type="ORF">QRX60_43925</name>
</gene>
<name>A0A9Y2JLY3_9PSEU</name>
<accession>A0A9Y2JLY3</accession>
<proteinExistence type="predicted"/>
<keyword evidence="1" id="KW-0472">Membrane</keyword>
<feature type="transmembrane region" description="Helical" evidence="1">
    <location>
        <begin position="116"/>
        <end position="137"/>
    </location>
</feature>
<dbReference type="KEGG" id="amog:QRX60_43925"/>
<keyword evidence="1" id="KW-1133">Transmembrane helix</keyword>
<feature type="transmembrane region" description="Helical" evidence="1">
    <location>
        <begin position="42"/>
        <end position="61"/>
    </location>
</feature>